<gene>
    <name evidence="3" type="ORF">F9C07_2284588</name>
</gene>
<dbReference type="Proteomes" id="UP000596276">
    <property type="component" value="Chromosome 5"/>
</dbReference>
<feature type="transmembrane region" description="Helical" evidence="2">
    <location>
        <begin position="237"/>
        <end position="260"/>
    </location>
</feature>
<evidence type="ECO:0000256" key="2">
    <source>
        <dbReference type="SAM" id="Phobius"/>
    </source>
</evidence>
<accession>A0A7U2QT42</accession>
<keyword evidence="4" id="KW-1185">Reference proteome</keyword>
<feature type="compositionally biased region" description="Polar residues" evidence="1">
    <location>
        <begin position="349"/>
        <end position="361"/>
    </location>
</feature>
<feature type="transmembrane region" description="Helical" evidence="2">
    <location>
        <begin position="117"/>
        <end position="141"/>
    </location>
</feature>
<feature type="transmembrane region" description="Helical" evidence="2">
    <location>
        <begin position="272"/>
        <end position="290"/>
    </location>
</feature>
<feature type="transmembrane region" description="Helical" evidence="2">
    <location>
        <begin position="153"/>
        <end position="177"/>
    </location>
</feature>
<feature type="transmembrane region" description="Helical" evidence="2">
    <location>
        <begin position="198"/>
        <end position="217"/>
    </location>
</feature>
<proteinExistence type="predicted"/>
<keyword evidence="2" id="KW-0472">Membrane</keyword>
<dbReference type="EMBL" id="CP044621">
    <property type="protein sequence ID" value="QRD83848.1"/>
    <property type="molecule type" value="Genomic_DNA"/>
</dbReference>
<feature type="transmembrane region" description="Helical" evidence="2">
    <location>
        <begin position="83"/>
        <end position="105"/>
    </location>
</feature>
<feature type="transmembrane region" description="Helical" evidence="2">
    <location>
        <begin position="322"/>
        <end position="339"/>
    </location>
</feature>
<evidence type="ECO:0000313" key="4">
    <source>
        <dbReference type="Proteomes" id="UP000596276"/>
    </source>
</evidence>
<sequence length="388" mass="42669">MCPSVARHLVYRLSLGDWLALINLWAPSPLTNNSSLLSDYNNFPTMAPRRGGGSYSGGSSSSSSSSSSCSGSAFSSQAAQITIAFHALFFLVFCGLFCFASFKLIRSKQKGRALRRWFPLGFSIVFSIVAVILNIVLLALIQCDITSITVYQLVSLVPGWLSALAYFLLIALIMVPICKRLVQGNRKIAKMVTIVHSIYVVVLGIILLCHLAIYTHLVDASYRGTLVSGSTLRYHQIKLATAYAVLAVIGMLMAAANMLFALTRGHHLRRGILFPAIILLILSSLGMTVLDLANHIIIDYLQAEYISKGIDAYNRSLEAQNFLGYFFYSVTFLMALLVASSKQLSDNTSTGPVKHLQNQQKYPGVSQAHQPYRAYRPQGQAKMHNGYH</sequence>
<keyword evidence="2" id="KW-1133">Transmembrane helix</keyword>
<name>A0A7U2QT42_ASPFN</name>
<reference evidence="4" key="1">
    <citation type="journal article" date="2021" name="G3 (Bethesda)">
        <title>Chromosome assembled and annotated genome sequence of Aspergillus flavus NRRL 3357.</title>
        <authorList>
            <person name="Skerker J.M."/>
            <person name="Pianalto K.M."/>
            <person name="Mondo S.J."/>
            <person name="Yang K."/>
            <person name="Arkin A.P."/>
            <person name="Keller N.P."/>
            <person name="Grigoriev I.V."/>
            <person name="Louise Glass N.L."/>
        </authorList>
    </citation>
    <scope>NUCLEOTIDE SEQUENCE [LARGE SCALE GENOMIC DNA]</scope>
    <source>
        <strain evidence="4">ATCC 200026 / FGSC A1120 / IAM 13836 / NRRL 3357 / JCM 12722 / SRRC 167</strain>
    </source>
</reference>
<evidence type="ECO:0000256" key="1">
    <source>
        <dbReference type="SAM" id="MobiDB-lite"/>
    </source>
</evidence>
<dbReference type="AlphaFoldDB" id="A0A7U2QT42"/>
<keyword evidence="2" id="KW-0812">Transmembrane</keyword>
<protein>
    <submittedName>
        <fullName evidence="3">Integral membrane protein</fullName>
    </submittedName>
</protein>
<organism evidence="3 4">
    <name type="scientific">Aspergillus flavus (strain ATCC 200026 / FGSC A1120 / IAM 13836 / NRRL 3357 / JCM 12722 / SRRC 167)</name>
    <dbReference type="NCBI Taxonomy" id="332952"/>
    <lineage>
        <taxon>Eukaryota</taxon>
        <taxon>Fungi</taxon>
        <taxon>Dikarya</taxon>
        <taxon>Ascomycota</taxon>
        <taxon>Pezizomycotina</taxon>
        <taxon>Eurotiomycetes</taxon>
        <taxon>Eurotiomycetidae</taxon>
        <taxon>Eurotiales</taxon>
        <taxon>Aspergillaceae</taxon>
        <taxon>Aspergillus</taxon>
        <taxon>Aspergillus subgen. Circumdati</taxon>
    </lineage>
</organism>
<evidence type="ECO:0000313" key="3">
    <source>
        <dbReference type="EMBL" id="QRD83848.1"/>
    </source>
</evidence>
<feature type="region of interest" description="Disordered" evidence="1">
    <location>
        <begin position="349"/>
        <end position="368"/>
    </location>
</feature>